<dbReference type="AlphaFoldDB" id="A0A0E2H8E5"/>
<dbReference type="EMBL" id="AGYR01000036">
    <property type="protein sequence ID" value="ENZ12916.1"/>
    <property type="molecule type" value="Genomic_DNA"/>
</dbReference>
<name>A0A0E2H8E5_9FIRM</name>
<evidence type="ECO:0000313" key="1">
    <source>
        <dbReference type="EMBL" id="ENZ12916.1"/>
    </source>
</evidence>
<proteinExistence type="predicted"/>
<dbReference type="Proteomes" id="UP000013085">
    <property type="component" value="Unassembled WGS sequence"/>
</dbReference>
<accession>A0A0E2H8E5</accession>
<dbReference type="RefSeq" id="WP_002584289.1">
    <property type="nucleotide sequence ID" value="NZ_KB850978.1"/>
</dbReference>
<dbReference type="Pfam" id="PF26595">
    <property type="entry name" value="A_ENA"/>
    <property type="match status" value="1"/>
</dbReference>
<dbReference type="HOGENOM" id="CLU_2354794_0_0_9"/>
<evidence type="ECO:0000313" key="2">
    <source>
        <dbReference type="Proteomes" id="UP000013085"/>
    </source>
</evidence>
<protein>
    <submittedName>
        <fullName evidence="1">Uncharacterized protein</fullName>
    </submittedName>
</protein>
<reference evidence="1 2" key="1">
    <citation type="submission" date="2013-01" db="EMBL/GenBank/DDBJ databases">
        <title>The Genome Sequence of Clostridium clostridioforme 90A8.</title>
        <authorList>
            <consortium name="The Broad Institute Genome Sequencing Platform"/>
            <person name="Earl A."/>
            <person name="Ward D."/>
            <person name="Feldgarden M."/>
            <person name="Gevers D."/>
            <person name="Courvalin P."/>
            <person name="Lambert T."/>
            <person name="Walker B."/>
            <person name="Young S.K."/>
            <person name="Zeng Q."/>
            <person name="Gargeya S."/>
            <person name="Fitzgerald M."/>
            <person name="Haas B."/>
            <person name="Abouelleil A."/>
            <person name="Alvarado L."/>
            <person name="Arachchi H.M."/>
            <person name="Berlin A.M."/>
            <person name="Chapman S.B."/>
            <person name="Dewar J."/>
            <person name="Goldberg J."/>
            <person name="Griggs A."/>
            <person name="Gujja S."/>
            <person name="Hansen M."/>
            <person name="Howarth C."/>
            <person name="Imamovic A."/>
            <person name="Larimer J."/>
            <person name="McCowan C."/>
            <person name="Murphy C."/>
            <person name="Neiman D."/>
            <person name="Pearson M."/>
            <person name="Priest M."/>
            <person name="Roberts A."/>
            <person name="Saif S."/>
            <person name="Shea T."/>
            <person name="Sisk P."/>
            <person name="Sykes S."/>
            <person name="Wortman J."/>
            <person name="Nusbaum C."/>
            <person name="Birren B."/>
        </authorList>
    </citation>
    <scope>NUCLEOTIDE SEQUENCE [LARGE SCALE GENOMIC DNA]</scope>
    <source>
        <strain evidence="1 2">90A8</strain>
    </source>
</reference>
<organism evidence="1 2">
    <name type="scientific">[Clostridium] clostridioforme 90A8</name>
    <dbReference type="NCBI Taxonomy" id="999408"/>
    <lineage>
        <taxon>Bacteria</taxon>
        <taxon>Bacillati</taxon>
        <taxon>Bacillota</taxon>
        <taxon>Clostridia</taxon>
        <taxon>Lachnospirales</taxon>
        <taxon>Lachnospiraceae</taxon>
        <taxon>Enterocloster</taxon>
    </lineage>
</organism>
<sequence>MTDDRNIHCPTTCPRSCPCPILLEIATSIANEEQALASILNAECDKISKVVAAYSDYETLVAIDTSVQSTLDRIISLEGVLKAKLDSIIPLLNDCM</sequence>
<gene>
    <name evidence="1" type="ORF">HMPREF1090_03195</name>
</gene>
<dbReference type="InterPro" id="IPR058705">
    <property type="entry name" value="A_ENA"/>
</dbReference>
<comment type="caution">
    <text evidence="1">The sequence shown here is derived from an EMBL/GenBank/DDBJ whole genome shotgun (WGS) entry which is preliminary data.</text>
</comment>